<evidence type="ECO:0000313" key="2">
    <source>
        <dbReference type="EMBL" id="MBW98215.1"/>
    </source>
</evidence>
<organism evidence="2">
    <name type="scientific">Rhizophora mucronata</name>
    <name type="common">Asiatic mangrove</name>
    <dbReference type="NCBI Taxonomy" id="61149"/>
    <lineage>
        <taxon>Eukaryota</taxon>
        <taxon>Viridiplantae</taxon>
        <taxon>Streptophyta</taxon>
        <taxon>Embryophyta</taxon>
        <taxon>Tracheophyta</taxon>
        <taxon>Spermatophyta</taxon>
        <taxon>Magnoliopsida</taxon>
        <taxon>eudicotyledons</taxon>
        <taxon>Gunneridae</taxon>
        <taxon>Pentapetalae</taxon>
        <taxon>rosids</taxon>
        <taxon>fabids</taxon>
        <taxon>Malpighiales</taxon>
        <taxon>Rhizophoraceae</taxon>
        <taxon>Rhizophora</taxon>
    </lineage>
</organism>
<sequence>MRNLCIFLSCLQINMITLCHAVLPRKLQKTPFWTVIHGLLHTLIHKMV</sequence>
<dbReference type="AlphaFoldDB" id="A0A2P2JXN4"/>
<protein>
    <submittedName>
        <fullName evidence="2">Ferredoxin-thioredoxin reductase catalytic chain</fullName>
    </submittedName>
</protein>
<evidence type="ECO:0000256" key="1">
    <source>
        <dbReference type="SAM" id="SignalP"/>
    </source>
</evidence>
<reference evidence="2" key="1">
    <citation type="submission" date="2018-02" db="EMBL/GenBank/DDBJ databases">
        <title>Rhizophora mucronata_Transcriptome.</title>
        <authorList>
            <person name="Meera S.P."/>
            <person name="Sreeshan A."/>
            <person name="Augustine A."/>
        </authorList>
    </citation>
    <scope>NUCLEOTIDE SEQUENCE</scope>
    <source>
        <tissue evidence="2">Leaf</tissue>
    </source>
</reference>
<name>A0A2P2JXN4_RHIMU</name>
<feature type="signal peptide" evidence="1">
    <location>
        <begin position="1"/>
        <end position="21"/>
    </location>
</feature>
<keyword evidence="1" id="KW-0732">Signal</keyword>
<dbReference type="EMBL" id="GGEC01017732">
    <property type="protein sequence ID" value="MBW98215.1"/>
    <property type="molecule type" value="Transcribed_RNA"/>
</dbReference>
<proteinExistence type="predicted"/>
<accession>A0A2P2JXN4</accession>
<feature type="chain" id="PRO_5015152338" evidence="1">
    <location>
        <begin position="22"/>
        <end position="48"/>
    </location>
</feature>